<keyword evidence="3" id="KW-1185">Reference proteome</keyword>
<dbReference type="Proteomes" id="UP000799750">
    <property type="component" value="Unassembled WGS sequence"/>
</dbReference>
<accession>A0A6A6R7N8</accession>
<organism evidence="2 3">
    <name type="scientific">Lophium mytilinum</name>
    <dbReference type="NCBI Taxonomy" id="390894"/>
    <lineage>
        <taxon>Eukaryota</taxon>
        <taxon>Fungi</taxon>
        <taxon>Dikarya</taxon>
        <taxon>Ascomycota</taxon>
        <taxon>Pezizomycotina</taxon>
        <taxon>Dothideomycetes</taxon>
        <taxon>Pleosporomycetidae</taxon>
        <taxon>Mytilinidiales</taxon>
        <taxon>Mytilinidiaceae</taxon>
        <taxon>Lophium</taxon>
    </lineage>
</organism>
<evidence type="ECO:0000256" key="1">
    <source>
        <dbReference type="SAM" id="MobiDB-lite"/>
    </source>
</evidence>
<evidence type="ECO:0000313" key="2">
    <source>
        <dbReference type="EMBL" id="KAF2500815.1"/>
    </source>
</evidence>
<sequence length="208" mass="22623">MSPPSFIQTCRNCNEEGSCEDFLRRYVWINEHLPFRADRAHWNEENYEHGGCNGCWSKKNPPHRPVIKPLPHRPQGPSSPSSSSSEDIPLPARRSGGPGVMVPYPYNPRRYKKKYNLQACSSSRSEHDRGSGEIGATGPPSPTSVADLSAAAPEANTPAITQHVSIPTTGAVDVKSPIDERGAKLGHHGALENSKAALKTAGTHDSRR</sequence>
<dbReference type="EMBL" id="MU004183">
    <property type="protein sequence ID" value="KAF2500815.1"/>
    <property type="molecule type" value="Genomic_DNA"/>
</dbReference>
<dbReference type="AlphaFoldDB" id="A0A6A6R7N8"/>
<feature type="region of interest" description="Disordered" evidence="1">
    <location>
        <begin position="63"/>
        <end position="147"/>
    </location>
</feature>
<feature type="region of interest" description="Disordered" evidence="1">
    <location>
        <begin position="179"/>
        <end position="208"/>
    </location>
</feature>
<gene>
    <name evidence="2" type="ORF">BU16DRAFT_602879</name>
</gene>
<protein>
    <submittedName>
        <fullName evidence="2">Uncharacterized protein</fullName>
    </submittedName>
</protein>
<reference evidence="2" key="1">
    <citation type="journal article" date="2020" name="Stud. Mycol.">
        <title>101 Dothideomycetes genomes: a test case for predicting lifestyles and emergence of pathogens.</title>
        <authorList>
            <person name="Haridas S."/>
            <person name="Albert R."/>
            <person name="Binder M."/>
            <person name="Bloem J."/>
            <person name="Labutti K."/>
            <person name="Salamov A."/>
            <person name="Andreopoulos B."/>
            <person name="Baker S."/>
            <person name="Barry K."/>
            <person name="Bills G."/>
            <person name="Bluhm B."/>
            <person name="Cannon C."/>
            <person name="Castanera R."/>
            <person name="Culley D."/>
            <person name="Daum C."/>
            <person name="Ezra D."/>
            <person name="Gonzalez J."/>
            <person name="Henrissat B."/>
            <person name="Kuo A."/>
            <person name="Liang C."/>
            <person name="Lipzen A."/>
            <person name="Lutzoni F."/>
            <person name="Magnuson J."/>
            <person name="Mondo S."/>
            <person name="Nolan M."/>
            <person name="Ohm R."/>
            <person name="Pangilinan J."/>
            <person name="Park H.-J."/>
            <person name="Ramirez L."/>
            <person name="Alfaro M."/>
            <person name="Sun H."/>
            <person name="Tritt A."/>
            <person name="Yoshinaga Y."/>
            <person name="Zwiers L.-H."/>
            <person name="Turgeon B."/>
            <person name="Goodwin S."/>
            <person name="Spatafora J."/>
            <person name="Crous P."/>
            <person name="Grigoriev I."/>
        </authorList>
    </citation>
    <scope>NUCLEOTIDE SEQUENCE</scope>
    <source>
        <strain evidence="2">CBS 269.34</strain>
    </source>
</reference>
<name>A0A6A6R7N8_9PEZI</name>
<proteinExistence type="predicted"/>
<evidence type="ECO:0000313" key="3">
    <source>
        <dbReference type="Proteomes" id="UP000799750"/>
    </source>
</evidence>